<dbReference type="InterPro" id="IPR018369">
    <property type="entry name" value="Chaprnonin_Cpn10_CS"/>
</dbReference>
<name>A0A0F9DWS2_9ZZZZ</name>
<dbReference type="FunFam" id="2.30.33.40:FF:000001">
    <property type="entry name" value="10 kDa chaperonin"/>
    <property type="match status" value="1"/>
</dbReference>
<reference evidence="3" key="1">
    <citation type="journal article" date="2015" name="Nature">
        <title>Complex archaea that bridge the gap between prokaryotes and eukaryotes.</title>
        <authorList>
            <person name="Spang A."/>
            <person name="Saw J.H."/>
            <person name="Jorgensen S.L."/>
            <person name="Zaremba-Niedzwiedzka K."/>
            <person name="Martijn J."/>
            <person name="Lind A.E."/>
            <person name="van Eijk R."/>
            <person name="Schleper C."/>
            <person name="Guy L."/>
            <person name="Ettema T.J."/>
        </authorList>
    </citation>
    <scope>NUCLEOTIDE SEQUENCE</scope>
</reference>
<evidence type="ECO:0000256" key="1">
    <source>
        <dbReference type="ARBA" id="ARBA00006975"/>
    </source>
</evidence>
<dbReference type="GO" id="GO:0044183">
    <property type="term" value="F:protein folding chaperone"/>
    <property type="evidence" value="ECO:0007669"/>
    <property type="project" value="InterPro"/>
</dbReference>
<accession>A0A0F9DWS2</accession>
<proteinExistence type="inferred from homology"/>
<dbReference type="InterPro" id="IPR020818">
    <property type="entry name" value="Chaperonin_GroES"/>
</dbReference>
<dbReference type="SMART" id="SM00883">
    <property type="entry name" value="Cpn10"/>
    <property type="match status" value="1"/>
</dbReference>
<dbReference type="PANTHER" id="PTHR10772">
    <property type="entry name" value="10 KDA HEAT SHOCK PROTEIN"/>
    <property type="match status" value="1"/>
</dbReference>
<dbReference type="Pfam" id="PF00166">
    <property type="entry name" value="Cpn10"/>
    <property type="match status" value="1"/>
</dbReference>
<dbReference type="GO" id="GO:0051087">
    <property type="term" value="F:protein-folding chaperone binding"/>
    <property type="evidence" value="ECO:0007669"/>
    <property type="project" value="TreeGrafter"/>
</dbReference>
<dbReference type="GO" id="GO:0046872">
    <property type="term" value="F:metal ion binding"/>
    <property type="evidence" value="ECO:0007669"/>
    <property type="project" value="TreeGrafter"/>
</dbReference>
<evidence type="ECO:0008006" key="4">
    <source>
        <dbReference type="Google" id="ProtNLM"/>
    </source>
</evidence>
<protein>
    <recommendedName>
        <fullName evidence="4">10 kDa chaperonin</fullName>
    </recommendedName>
</protein>
<dbReference type="GO" id="GO:0005524">
    <property type="term" value="F:ATP binding"/>
    <property type="evidence" value="ECO:0007669"/>
    <property type="project" value="InterPro"/>
</dbReference>
<organism evidence="3">
    <name type="scientific">marine sediment metagenome</name>
    <dbReference type="NCBI Taxonomy" id="412755"/>
    <lineage>
        <taxon>unclassified sequences</taxon>
        <taxon>metagenomes</taxon>
        <taxon>ecological metagenomes</taxon>
    </lineage>
</organism>
<dbReference type="Gene3D" id="2.30.33.40">
    <property type="entry name" value="GroES chaperonin"/>
    <property type="match status" value="1"/>
</dbReference>
<dbReference type="AlphaFoldDB" id="A0A0F9DWS2"/>
<dbReference type="EMBL" id="LAZR01027260">
    <property type="protein sequence ID" value="KKL66278.1"/>
    <property type="molecule type" value="Genomic_DNA"/>
</dbReference>
<dbReference type="InterPro" id="IPR011032">
    <property type="entry name" value="GroES-like_sf"/>
</dbReference>
<comment type="caution">
    <text evidence="3">The sequence shown here is derived from an EMBL/GenBank/DDBJ whole genome shotgun (WGS) entry which is preliminary data.</text>
</comment>
<dbReference type="InterPro" id="IPR037124">
    <property type="entry name" value="Chaperonin_GroES_sf"/>
</dbReference>
<keyword evidence="2" id="KW-0143">Chaperone</keyword>
<evidence type="ECO:0000313" key="3">
    <source>
        <dbReference type="EMBL" id="KKL66278.1"/>
    </source>
</evidence>
<dbReference type="PRINTS" id="PR00297">
    <property type="entry name" value="CHAPERONIN10"/>
</dbReference>
<dbReference type="CDD" id="cd00320">
    <property type="entry name" value="cpn10"/>
    <property type="match status" value="1"/>
</dbReference>
<comment type="similarity">
    <text evidence="1">Belongs to the GroES chaperonin family.</text>
</comment>
<gene>
    <name evidence="3" type="ORF">LCGC14_2146620</name>
</gene>
<dbReference type="SUPFAM" id="SSF50129">
    <property type="entry name" value="GroES-like"/>
    <property type="match status" value="1"/>
</dbReference>
<dbReference type="GO" id="GO:0051082">
    <property type="term" value="F:unfolded protein binding"/>
    <property type="evidence" value="ECO:0007669"/>
    <property type="project" value="TreeGrafter"/>
</dbReference>
<dbReference type="PANTHER" id="PTHR10772:SF63">
    <property type="entry name" value="20 KDA CHAPERONIN, CHLOROPLASTIC"/>
    <property type="match status" value="1"/>
</dbReference>
<dbReference type="PROSITE" id="PS00681">
    <property type="entry name" value="CHAPERONINS_CPN10"/>
    <property type="match status" value="1"/>
</dbReference>
<sequence>MKLTPTMDRVAIERESNEAKTKGGIILPDKAQKESNYGIVVAVGPGGFNQDGSRRPMGIKFNDRVFFTDYHTTTTGSKVVIADEEDILAIARG</sequence>
<evidence type="ECO:0000256" key="2">
    <source>
        <dbReference type="ARBA" id="ARBA00023186"/>
    </source>
</evidence>